<name>D2MQ41_9FIRM</name>
<dbReference type="Pfam" id="PF01473">
    <property type="entry name" value="Choline_bind_1"/>
    <property type="match status" value="2"/>
</dbReference>
<gene>
    <name evidence="2" type="ORF">HMPREF9013_0388</name>
</gene>
<comment type="caution">
    <text evidence="2">The sequence shown here is derived from an EMBL/GenBank/DDBJ whole genome shotgun (WGS) entry which is preliminary data.</text>
</comment>
<accession>D2MQ41</accession>
<proteinExistence type="predicted"/>
<keyword evidence="1" id="KW-0677">Repeat</keyword>
<dbReference type="InterPro" id="IPR018337">
    <property type="entry name" value="Cell_wall/Cho-bd_repeat"/>
</dbReference>
<feature type="non-terminal residue" evidence="2">
    <location>
        <position position="1"/>
    </location>
</feature>
<evidence type="ECO:0000313" key="2">
    <source>
        <dbReference type="EMBL" id="EFC05110.1"/>
    </source>
</evidence>
<evidence type="ECO:0000256" key="1">
    <source>
        <dbReference type="ARBA" id="ARBA00022737"/>
    </source>
</evidence>
<evidence type="ECO:0000313" key="3">
    <source>
        <dbReference type="Proteomes" id="UP000005017"/>
    </source>
</evidence>
<dbReference type="EMBL" id="ADFR01000016">
    <property type="protein sequence ID" value="EFC05110.1"/>
    <property type="molecule type" value="Genomic_DNA"/>
</dbReference>
<organism evidence="2 3">
    <name type="scientific">Bulleidia extructa W1219</name>
    <dbReference type="NCBI Taxonomy" id="679192"/>
    <lineage>
        <taxon>Bacteria</taxon>
        <taxon>Bacillati</taxon>
        <taxon>Bacillota</taxon>
        <taxon>Erysipelotrichia</taxon>
        <taxon>Erysipelotrichales</taxon>
        <taxon>Erysipelotrichaceae</taxon>
        <taxon>Bulleidia</taxon>
    </lineage>
</organism>
<sequence>KIDGSKYWFNPDGHAETGWARIGGKLYHFAPDGKMDMG</sequence>
<dbReference type="Proteomes" id="UP000005017">
    <property type="component" value="Unassembled WGS sequence"/>
</dbReference>
<dbReference type="Gene3D" id="2.10.270.10">
    <property type="entry name" value="Cholin Binding"/>
    <property type="match status" value="1"/>
</dbReference>
<protein>
    <submittedName>
        <fullName evidence="2">Cell wall-binding repeat protein</fullName>
    </submittedName>
</protein>
<dbReference type="AlphaFoldDB" id="D2MQ41"/>
<reference evidence="3" key="1">
    <citation type="submission" date="2009-12" db="EMBL/GenBank/DDBJ databases">
        <title>Sequence of Clostridiales genomosp. BVAB3 str. UPII9-5.</title>
        <authorList>
            <person name="Madupu R."/>
            <person name="Durkin A.S."/>
            <person name="Torralba M."/>
            <person name="Methe B."/>
            <person name="Sutton G.G."/>
            <person name="Strausberg R.L."/>
            <person name="Nelson K.E."/>
        </authorList>
    </citation>
    <scope>NUCLEOTIDE SEQUENCE [LARGE SCALE GENOMIC DNA]</scope>
    <source>
        <strain evidence="3">W1219</strain>
    </source>
</reference>
<keyword evidence="3" id="KW-1185">Reference proteome</keyword>
<dbReference type="STRING" id="679192.HMPREF9013_0388"/>
<dbReference type="SUPFAM" id="SSF69360">
    <property type="entry name" value="Cell wall binding repeat"/>
    <property type="match status" value="1"/>
</dbReference>